<dbReference type="OrthoDB" id="2014201at2759"/>
<protein>
    <submittedName>
        <fullName evidence="2">Uncharacterized protein</fullName>
    </submittedName>
</protein>
<name>X6NCF9_RETFI</name>
<dbReference type="InterPro" id="IPR050587">
    <property type="entry name" value="GNT1/Glycosyltrans_8"/>
</dbReference>
<dbReference type="GO" id="GO:0016757">
    <property type="term" value="F:glycosyltransferase activity"/>
    <property type="evidence" value="ECO:0007669"/>
    <property type="project" value="InterPro"/>
</dbReference>
<dbReference type="PANTHER" id="PTHR11183">
    <property type="entry name" value="GLYCOGENIN SUBFAMILY MEMBER"/>
    <property type="match status" value="1"/>
</dbReference>
<evidence type="ECO:0000256" key="1">
    <source>
        <dbReference type="SAM" id="Phobius"/>
    </source>
</evidence>
<keyword evidence="1" id="KW-0812">Transmembrane</keyword>
<accession>X6NCF9</accession>
<comment type="caution">
    <text evidence="2">The sequence shown here is derived from an EMBL/GenBank/DDBJ whole genome shotgun (WGS) entry which is preliminary data.</text>
</comment>
<dbReference type="Pfam" id="PF01501">
    <property type="entry name" value="Glyco_transf_8"/>
    <property type="match status" value="1"/>
</dbReference>
<keyword evidence="1" id="KW-0472">Membrane</keyword>
<dbReference type="InterPro" id="IPR029044">
    <property type="entry name" value="Nucleotide-diphossugar_trans"/>
</dbReference>
<sequence length="468" mass="54443">MLRKNTESRSRNTSINTSLSQKLHHLASEDKHFKSSLFALSRFSPFILCIVLFLFTSCVVLFGPFVALVGEPQIRTSLFYYMFLEHEKRNDGVMTSQTSTKGINKKSIKTVDITKPFDANNRLNVAIAILITKEPDETSGFLDGAGTLALSIENAHSIHDITLIALVHEDVHECLDIFEFLGFEIIRKPIPIRNEDIKNREIAKVLYEMLTDGCCGMLELLKLYTWTWTEYDVVISMDADMLVHSNFDEIFDVMFKHKNNTDMEISRVDKKYPPKDTSQVITAKSPNEPYILGWTHGATAEIGNELMNGGFLVVRPNMQDYNNIIDILLEGDFRNDGTAWRGSNVAWTYGGRTIQGVVPYYYFQVRPDMHVELPRCKYNNMAEIERCRRWYIEDVLINHFTWCQKPWTCADQDVIICQHFTQKWWKFHRQLETWLELPTRPQCPYQPLNWRKSPKFLSFLKQKHDRAV</sequence>
<dbReference type="OMA" id="RTADYDH"/>
<dbReference type="Gene3D" id="3.90.550.10">
    <property type="entry name" value="Spore Coat Polysaccharide Biosynthesis Protein SpsA, Chain A"/>
    <property type="match status" value="1"/>
</dbReference>
<dbReference type="AlphaFoldDB" id="X6NCF9"/>
<dbReference type="EMBL" id="ASPP01009543">
    <property type="protein sequence ID" value="ETO23990.1"/>
    <property type="molecule type" value="Genomic_DNA"/>
</dbReference>
<gene>
    <name evidence="2" type="ORF">RFI_13169</name>
</gene>
<reference evidence="2 3" key="1">
    <citation type="journal article" date="2013" name="Curr. Biol.">
        <title>The Genome of the Foraminiferan Reticulomyxa filosa.</title>
        <authorList>
            <person name="Glockner G."/>
            <person name="Hulsmann N."/>
            <person name="Schleicher M."/>
            <person name="Noegel A.A."/>
            <person name="Eichinger L."/>
            <person name="Gallinger C."/>
            <person name="Pawlowski J."/>
            <person name="Sierra R."/>
            <person name="Euteneuer U."/>
            <person name="Pillet L."/>
            <person name="Moustafa A."/>
            <person name="Platzer M."/>
            <person name="Groth M."/>
            <person name="Szafranski K."/>
            <person name="Schliwa M."/>
        </authorList>
    </citation>
    <scope>NUCLEOTIDE SEQUENCE [LARGE SCALE GENOMIC DNA]</scope>
</reference>
<dbReference type="InterPro" id="IPR002495">
    <property type="entry name" value="Glyco_trans_8"/>
</dbReference>
<evidence type="ECO:0000313" key="2">
    <source>
        <dbReference type="EMBL" id="ETO23990.1"/>
    </source>
</evidence>
<dbReference type="Proteomes" id="UP000023152">
    <property type="component" value="Unassembled WGS sequence"/>
</dbReference>
<organism evidence="2 3">
    <name type="scientific">Reticulomyxa filosa</name>
    <dbReference type="NCBI Taxonomy" id="46433"/>
    <lineage>
        <taxon>Eukaryota</taxon>
        <taxon>Sar</taxon>
        <taxon>Rhizaria</taxon>
        <taxon>Retaria</taxon>
        <taxon>Foraminifera</taxon>
        <taxon>Monothalamids</taxon>
        <taxon>Reticulomyxidae</taxon>
        <taxon>Reticulomyxa</taxon>
    </lineage>
</organism>
<dbReference type="SUPFAM" id="SSF53448">
    <property type="entry name" value="Nucleotide-diphospho-sugar transferases"/>
    <property type="match status" value="1"/>
</dbReference>
<proteinExistence type="predicted"/>
<keyword evidence="3" id="KW-1185">Reference proteome</keyword>
<feature type="transmembrane region" description="Helical" evidence="1">
    <location>
        <begin position="46"/>
        <end position="69"/>
    </location>
</feature>
<keyword evidence="1" id="KW-1133">Transmembrane helix</keyword>
<evidence type="ECO:0000313" key="3">
    <source>
        <dbReference type="Proteomes" id="UP000023152"/>
    </source>
</evidence>